<evidence type="ECO:0000313" key="3">
    <source>
        <dbReference type="Proteomes" id="UP000278807"/>
    </source>
</evidence>
<evidence type="ECO:0000256" key="1">
    <source>
        <dbReference type="SAM" id="MobiDB-lite"/>
    </source>
</evidence>
<feature type="region of interest" description="Disordered" evidence="1">
    <location>
        <begin position="122"/>
        <end position="238"/>
    </location>
</feature>
<organism evidence="4">
    <name type="scientific">Rodentolepis nana</name>
    <name type="common">Dwarf tapeworm</name>
    <name type="synonym">Hymenolepis nana</name>
    <dbReference type="NCBI Taxonomy" id="102285"/>
    <lineage>
        <taxon>Eukaryota</taxon>
        <taxon>Metazoa</taxon>
        <taxon>Spiralia</taxon>
        <taxon>Lophotrochozoa</taxon>
        <taxon>Platyhelminthes</taxon>
        <taxon>Cestoda</taxon>
        <taxon>Eucestoda</taxon>
        <taxon>Cyclophyllidea</taxon>
        <taxon>Hymenolepididae</taxon>
        <taxon>Rodentolepis</taxon>
    </lineage>
</organism>
<accession>A0A0R3TD40</accession>
<feature type="region of interest" description="Disordered" evidence="1">
    <location>
        <begin position="1"/>
        <end position="92"/>
    </location>
</feature>
<reference evidence="4" key="1">
    <citation type="submission" date="2017-02" db="UniProtKB">
        <authorList>
            <consortium name="WormBaseParasite"/>
        </authorList>
    </citation>
    <scope>IDENTIFICATION</scope>
</reference>
<dbReference type="WBParaSite" id="HNAJ_0000497901-mRNA-1">
    <property type="protein sequence ID" value="HNAJ_0000497901-mRNA-1"/>
    <property type="gene ID" value="HNAJ_0000497901"/>
</dbReference>
<protein>
    <submittedName>
        <fullName evidence="2 4">Uncharacterized protein</fullName>
    </submittedName>
</protein>
<proteinExistence type="predicted"/>
<feature type="compositionally biased region" description="Basic and acidic residues" evidence="1">
    <location>
        <begin position="135"/>
        <end position="144"/>
    </location>
</feature>
<feature type="compositionally biased region" description="Polar residues" evidence="1">
    <location>
        <begin position="40"/>
        <end position="67"/>
    </location>
</feature>
<dbReference type="AlphaFoldDB" id="A0A0R3TD40"/>
<keyword evidence="3" id="KW-1185">Reference proteome</keyword>
<evidence type="ECO:0000313" key="4">
    <source>
        <dbReference type="WBParaSite" id="HNAJ_0000497901-mRNA-1"/>
    </source>
</evidence>
<dbReference type="EMBL" id="UZAE01003895">
    <property type="protein sequence ID" value="VDO00837.1"/>
    <property type="molecule type" value="Genomic_DNA"/>
</dbReference>
<dbReference type="OrthoDB" id="4062651at2759"/>
<feature type="compositionally biased region" description="Low complexity" evidence="1">
    <location>
        <begin position="223"/>
        <end position="232"/>
    </location>
</feature>
<feature type="compositionally biased region" description="Pro residues" evidence="1">
    <location>
        <begin position="157"/>
        <end position="170"/>
    </location>
</feature>
<dbReference type="Proteomes" id="UP000278807">
    <property type="component" value="Unassembled WGS sequence"/>
</dbReference>
<evidence type="ECO:0000313" key="2">
    <source>
        <dbReference type="EMBL" id="VDO00837.1"/>
    </source>
</evidence>
<sequence>MRRTANEKPANGLTSKEKSNITPAESGVGESIVSADSPGGDSNTKRTQPSQSLTKLEANVSQKQQRNNGGGRKVITTNDCVTPTRDLMTDGMADERRMRLDAESVTQFTTLPAQDRITRYLESLGELGSPPSVPSDERRLHQRSDPNNSCHLQMLPHFPPPPPVPSPPPQTSKQQQQQFNNVGRMPPPSEGRWAPVGRSASCYQTVSPSQLPIPTNPMKTNGSSSSNQEPSSMTNQSNPNAVAVGIAESATPTDDVYQAPNLAQNNASNSKNGMDEVTEQAELTACLNNLSLEANQLSSTCPDLAPELSALSQQLSMCRSQIESCLLRDGAEVSLEEQIHEDQCLAGIATALRHIKQSLSGMRARLEVSVEQEGVPPTVNPTPVST</sequence>
<name>A0A0R3TD40_RODNA</name>
<reference evidence="2 3" key="2">
    <citation type="submission" date="2018-11" db="EMBL/GenBank/DDBJ databases">
        <authorList>
            <consortium name="Pathogen Informatics"/>
        </authorList>
    </citation>
    <scope>NUCLEOTIDE SEQUENCE [LARGE SCALE GENOMIC DNA]</scope>
</reference>
<gene>
    <name evidence="2" type="ORF">HNAJ_LOCUS4977</name>
</gene>
<feature type="compositionally biased region" description="Polar residues" evidence="1">
    <location>
        <begin position="201"/>
        <end position="222"/>
    </location>
</feature>